<dbReference type="GO" id="GO:0008017">
    <property type="term" value="F:microtubule binding"/>
    <property type="evidence" value="ECO:0007669"/>
    <property type="project" value="InterPro"/>
</dbReference>
<feature type="compositionally biased region" description="Low complexity" evidence="3">
    <location>
        <begin position="126"/>
        <end position="142"/>
    </location>
</feature>
<feature type="domain" description="Cep57 centrosome microtubule-binding" evidence="4">
    <location>
        <begin position="880"/>
        <end position="953"/>
    </location>
</feature>
<feature type="region of interest" description="Disordered" evidence="3">
    <location>
        <begin position="95"/>
        <end position="314"/>
    </location>
</feature>
<feature type="compositionally biased region" description="Basic and acidic residues" evidence="3">
    <location>
        <begin position="104"/>
        <end position="124"/>
    </location>
</feature>
<reference evidence="5 6" key="1">
    <citation type="journal article" date="2015" name="Front. Microbiol.">
        <title>Genome sequence of the plant growth promoting endophytic yeast Rhodotorula graminis WP1.</title>
        <authorList>
            <person name="Firrincieli A."/>
            <person name="Otillar R."/>
            <person name="Salamov A."/>
            <person name="Schmutz J."/>
            <person name="Khan Z."/>
            <person name="Redman R.S."/>
            <person name="Fleck N.D."/>
            <person name="Lindquist E."/>
            <person name="Grigoriev I.V."/>
            <person name="Doty S.L."/>
        </authorList>
    </citation>
    <scope>NUCLEOTIDE SEQUENCE [LARGE SCALE GENOMIC DNA]</scope>
    <source>
        <strain evidence="5 6">WP1</strain>
    </source>
</reference>
<proteinExistence type="predicted"/>
<dbReference type="OMA" id="MRTDHAT"/>
<evidence type="ECO:0000259" key="4">
    <source>
        <dbReference type="Pfam" id="PF06657"/>
    </source>
</evidence>
<dbReference type="GeneID" id="28975718"/>
<evidence type="ECO:0000256" key="1">
    <source>
        <dbReference type="ARBA" id="ARBA00004496"/>
    </source>
</evidence>
<protein>
    <recommendedName>
        <fullName evidence="4">Cep57 centrosome microtubule-binding domain-containing protein</fullName>
    </recommendedName>
</protein>
<dbReference type="Pfam" id="PF06657">
    <property type="entry name" value="Cep57_MT_bd"/>
    <property type="match status" value="1"/>
</dbReference>
<feature type="region of interest" description="Disordered" evidence="3">
    <location>
        <begin position="345"/>
        <end position="436"/>
    </location>
</feature>
<feature type="compositionally biased region" description="Acidic residues" evidence="3">
    <location>
        <begin position="366"/>
        <end position="379"/>
    </location>
</feature>
<sequence>MAPVNATPLSQRTLSPFDDTPTRAPSSGHSSLNPLTSLKPQRTRSLSSFATALRQNNSHSLLADPIEADNTELHRRRVEASFQRQLDSLANANRHLDSSSATSSDHDHDHGHDRDHEPRRRFNDESASSSSSSSRSHGTRSSDAQSLGSLRIGLTGSAPVPATSSSRTARGVTIEDVDDGADSDSDGHLTYVTERASVLDSPARPLATAPAPKQQQQQQAPARAAAAAPSGGLFGSPRPSVLSHMHAATSSPRRSTGLPPRDENLPPSPAARPVPSFGSTDRAAYPSVAPPRTVAPPASYSARSPFSPAAGPRIGAGVAAAAGSAYKPKHYSPLNPALNSPLNASPAASTVRGAGSRVHSPTSLVLDDDADDESDQDEDEARRMADRTTRTALPDRTGLTDMLRSPKARRGEPAVASTSARRASPAGSGSGSGRSAEANLVSTALAGLTSKLASLERDNAQSAARVAELEARLAAQQQERPAVAREQQRERDGATQEREEQARRLRREVETMLGEERDRRAELERVVQSLRAQNAHLDATLSAQHAALASLRTAAAPAPAPAPAAAAKGEYALRTEVQDLKHALAALGYEVDGVRTVVEELLRDKEARDAGRRWDAEEAERRAALDELSVEGGGGGGRGQDEGSRSSFVAPSEVERLVREQEEEVRRRRRASTGAQRPAKHVPHRAAPAAVNAKYDSTYVPSLSDSAGSRSSASLVSATSATSYTTSASADAFDAAAPVDDEPDFARAQRIFDDVQAVSSPPRARRTQPARAVKAKATAKPDRVVLVDEPSAHLCTNCHGRKSALRAAGTRRHDDVDGGADADEEDLAFASGEAEARRARAAKKERRRVKEQAAAAAAAAAAKAEEKMREAAEKEERRRSRARDEHRRTLEGVLDRLEGDFAVQKKLYLELTAEYQSMSSRADTRKRRVLASHLKGSIDVLEDKAREVKRYADALEDLYETMHEQTCPRRRKAHASI</sequence>
<dbReference type="OrthoDB" id="76453at2759"/>
<feature type="region of interest" description="Disordered" evidence="3">
    <location>
        <begin position="476"/>
        <end position="503"/>
    </location>
</feature>
<name>A0A194S2D8_RHOGW</name>
<dbReference type="EMBL" id="KQ474079">
    <property type="protein sequence ID" value="KPV74898.1"/>
    <property type="molecule type" value="Genomic_DNA"/>
</dbReference>
<evidence type="ECO:0000313" key="5">
    <source>
        <dbReference type="EMBL" id="KPV74898.1"/>
    </source>
</evidence>
<feature type="compositionally biased region" description="Basic and acidic residues" evidence="3">
    <location>
        <begin position="482"/>
        <end position="503"/>
    </location>
</feature>
<feature type="region of interest" description="Disordered" evidence="3">
    <location>
        <begin position="624"/>
        <end position="690"/>
    </location>
</feature>
<gene>
    <name evidence="5" type="ORF">RHOBADRAFT_49783</name>
</gene>
<keyword evidence="2" id="KW-0963">Cytoplasm</keyword>
<feature type="compositionally biased region" description="Acidic residues" evidence="3">
    <location>
        <begin position="175"/>
        <end position="184"/>
    </location>
</feature>
<feature type="compositionally biased region" description="Low complexity" evidence="3">
    <location>
        <begin position="414"/>
        <end position="436"/>
    </location>
</feature>
<dbReference type="GO" id="GO:0005737">
    <property type="term" value="C:cytoplasm"/>
    <property type="evidence" value="ECO:0007669"/>
    <property type="project" value="UniProtKB-SubCell"/>
</dbReference>
<dbReference type="InterPro" id="IPR024957">
    <property type="entry name" value="Cep57_MT-bd_dom"/>
</dbReference>
<dbReference type="STRING" id="578459.A0A194S2D8"/>
<evidence type="ECO:0000256" key="3">
    <source>
        <dbReference type="SAM" id="MobiDB-lite"/>
    </source>
</evidence>
<feature type="compositionally biased region" description="Polar residues" evidence="3">
    <location>
        <begin position="23"/>
        <end position="47"/>
    </location>
</feature>
<dbReference type="RefSeq" id="XP_018270947.1">
    <property type="nucleotide sequence ID" value="XM_018415270.1"/>
</dbReference>
<dbReference type="AlphaFoldDB" id="A0A194S2D8"/>
<organism evidence="5 6">
    <name type="scientific">Rhodotorula graminis (strain WP1)</name>
    <dbReference type="NCBI Taxonomy" id="578459"/>
    <lineage>
        <taxon>Eukaryota</taxon>
        <taxon>Fungi</taxon>
        <taxon>Dikarya</taxon>
        <taxon>Basidiomycota</taxon>
        <taxon>Pucciniomycotina</taxon>
        <taxon>Microbotryomycetes</taxon>
        <taxon>Sporidiobolales</taxon>
        <taxon>Sporidiobolaceae</taxon>
        <taxon>Rhodotorula</taxon>
    </lineage>
</organism>
<evidence type="ECO:0000313" key="6">
    <source>
        <dbReference type="Proteomes" id="UP000053890"/>
    </source>
</evidence>
<feature type="compositionally biased region" description="Low complexity" evidence="3">
    <location>
        <begin position="207"/>
        <end position="229"/>
    </location>
</feature>
<dbReference type="Proteomes" id="UP000053890">
    <property type="component" value="Unassembled WGS sequence"/>
</dbReference>
<comment type="subcellular location">
    <subcellularLocation>
        <location evidence="1">Cytoplasm</location>
    </subcellularLocation>
</comment>
<keyword evidence="6" id="KW-1185">Reference proteome</keyword>
<feature type="compositionally biased region" description="Basic and acidic residues" evidence="3">
    <location>
        <begin position="653"/>
        <end position="666"/>
    </location>
</feature>
<feature type="region of interest" description="Disordered" evidence="3">
    <location>
        <begin position="863"/>
        <end position="886"/>
    </location>
</feature>
<evidence type="ECO:0000256" key="2">
    <source>
        <dbReference type="ARBA" id="ARBA00022490"/>
    </source>
</evidence>
<accession>A0A194S2D8</accession>
<feature type="compositionally biased region" description="Basic and acidic residues" evidence="3">
    <location>
        <begin position="380"/>
        <end position="389"/>
    </location>
</feature>
<feature type="region of interest" description="Disordered" evidence="3">
    <location>
        <begin position="1"/>
        <end position="47"/>
    </location>
</feature>